<dbReference type="EMBL" id="FLQU01001173">
    <property type="protein sequence ID" value="SBS91776.1"/>
    <property type="molecule type" value="Genomic_DNA"/>
</dbReference>
<dbReference type="EMBL" id="FLQV01001270">
    <property type="protein sequence ID" value="SBS99377.1"/>
    <property type="molecule type" value="Genomic_DNA"/>
</dbReference>
<evidence type="ECO:0000313" key="3">
    <source>
        <dbReference type="EMBL" id="SBS99377.1"/>
    </source>
</evidence>
<keyword evidence="1" id="KW-0472">Membrane</keyword>
<reference evidence="4 5" key="1">
    <citation type="submission" date="2016-05" db="EMBL/GenBank/DDBJ databases">
        <authorList>
            <person name="Naeem Raeece"/>
        </authorList>
    </citation>
    <scope>NUCLEOTIDE SEQUENCE [LARGE SCALE GENOMIC DNA]</scope>
</reference>
<keyword evidence="1" id="KW-0812">Transmembrane</keyword>
<dbReference type="AlphaFoldDB" id="A0A1A8X459"/>
<name>A0A1A8X459_PLAOA</name>
<organism evidence="3 4">
    <name type="scientific">Plasmodium ovale curtisi</name>
    <dbReference type="NCBI Taxonomy" id="864141"/>
    <lineage>
        <taxon>Eukaryota</taxon>
        <taxon>Sar</taxon>
        <taxon>Alveolata</taxon>
        <taxon>Apicomplexa</taxon>
        <taxon>Aconoidasida</taxon>
        <taxon>Haemosporida</taxon>
        <taxon>Plasmodiidae</taxon>
        <taxon>Plasmodium</taxon>
        <taxon>Plasmodium (Plasmodium)</taxon>
    </lineage>
</organism>
<dbReference type="Proteomes" id="UP000078560">
    <property type="component" value="Unassembled WGS sequence"/>
</dbReference>
<protein>
    <submittedName>
        <fullName evidence="3">PIR Superfamily Protein</fullName>
    </submittedName>
</protein>
<evidence type="ECO:0000256" key="1">
    <source>
        <dbReference type="SAM" id="Phobius"/>
    </source>
</evidence>
<evidence type="ECO:0000313" key="5">
    <source>
        <dbReference type="Proteomes" id="UP000078560"/>
    </source>
</evidence>
<gene>
    <name evidence="3" type="ORF">POVCU1_052360</name>
    <name evidence="2" type="ORF">POVCU2_0069920</name>
</gene>
<reference evidence="3" key="2">
    <citation type="submission" date="2016-05" db="EMBL/GenBank/DDBJ databases">
        <authorList>
            <person name="Lavstsen T."/>
            <person name="Jespersen J.S."/>
        </authorList>
    </citation>
    <scope>NUCLEOTIDE SEQUENCE [LARGE SCALE GENOMIC DNA]</scope>
</reference>
<dbReference type="InterPro" id="IPR008780">
    <property type="entry name" value="Plasmodium_Vir"/>
</dbReference>
<dbReference type="VEuPathDB" id="PlasmoDB:PocGH01_00141400"/>
<dbReference type="Pfam" id="PF05795">
    <property type="entry name" value="Plasmodium_Vir"/>
    <property type="match status" value="1"/>
</dbReference>
<evidence type="ECO:0000313" key="2">
    <source>
        <dbReference type="EMBL" id="SBS91776.1"/>
    </source>
</evidence>
<keyword evidence="1" id="KW-1133">Transmembrane helix</keyword>
<proteinExistence type="predicted"/>
<accession>A0A1A8X459</accession>
<sequence>MSITLDELAKEEPFRNNLNALKLFNELDKVCTTNDPRLNACVNSNRIISNKPFTELLRKIFTILKSSHVNKDIYFEGAIHPKFDLCVYYKYWFYRQIINSELGEKDVEELFTEYRKNKLTIIESLYDLCKINTKTLKDVKIIKVLYDHILFPSSEDESQNIIKEIKKCEFCNYFKSSLKDVIKNSKIICYTFSSNAFCMEHNSHLKSIIDLDDVSSLSCEYDAKTTHKHQNNVLLVSDNLRSEPQIASAVNEMQYQRSDSDTQSENAISEDNNILARSTIGGVTTFGIFFTLFSLYKFTSFGSSIRRRTRWFTNIWNNTQDEERELLSLEDSEQVHINSLQDQYNLAYHSS</sequence>
<evidence type="ECO:0000313" key="4">
    <source>
        <dbReference type="Proteomes" id="UP000078546"/>
    </source>
</evidence>
<feature type="transmembrane region" description="Helical" evidence="1">
    <location>
        <begin position="274"/>
        <end position="298"/>
    </location>
</feature>
<dbReference type="Proteomes" id="UP000078546">
    <property type="component" value="Unassembled WGS sequence"/>
</dbReference>